<dbReference type="PANTHER" id="PTHR39573">
    <property type="entry name" value="STRESS RESPONSE KINASE A"/>
    <property type="match status" value="1"/>
</dbReference>
<dbReference type="EMBL" id="JADIKD010000009">
    <property type="protein sequence ID" value="MFK2917224.1"/>
    <property type="molecule type" value="Genomic_DNA"/>
</dbReference>
<keyword evidence="7 11" id="KW-0418">Kinase</keyword>
<dbReference type="RefSeq" id="WP_379985343.1">
    <property type="nucleotide sequence ID" value="NZ_JADIKD010000009.1"/>
</dbReference>
<evidence type="ECO:0000256" key="1">
    <source>
        <dbReference type="ARBA" id="ARBA00022490"/>
    </source>
</evidence>
<feature type="domain" description="Aminoglycoside phosphotransferase" evidence="12">
    <location>
        <begin position="34"/>
        <end position="262"/>
    </location>
</feature>
<comment type="cofactor">
    <cofactor evidence="11">
        <name>Mg(2+)</name>
        <dbReference type="ChEBI" id="CHEBI:18420"/>
    </cofactor>
</comment>
<dbReference type="HAMAP" id="MF_01497">
    <property type="entry name" value="SrkA_kinase"/>
    <property type="match status" value="1"/>
</dbReference>
<dbReference type="InterPro" id="IPR032882">
    <property type="entry name" value="SrkA/RdoA"/>
</dbReference>
<evidence type="ECO:0000259" key="12">
    <source>
        <dbReference type="Pfam" id="PF01636"/>
    </source>
</evidence>
<dbReference type="InterPro" id="IPR011009">
    <property type="entry name" value="Kinase-like_dom_sf"/>
</dbReference>
<comment type="catalytic activity">
    <reaction evidence="11">
        <text>L-seryl-[protein] + ATP = O-phospho-L-seryl-[protein] + ADP + H(+)</text>
        <dbReference type="Rhea" id="RHEA:17989"/>
        <dbReference type="Rhea" id="RHEA-COMP:9863"/>
        <dbReference type="Rhea" id="RHEA-COMP:11604"/>
        <dbReference type="ChEBI" id="CHEBI:15378"/>
        <dbReference type="ChEBI" id="CHEBI:29999"/>
        <dbReference type="ChEBI" id="CHEBI:30616"/>
        <dbReference type="ChEBI" id="CHEBI:83421"/>
        <dbReference type="ChEBI" id="CHEBI:456216"/>
        <dbReference type="EC" id="2.7.11.1"/>
    </reaction>
</comment>
<keyword evidence="8 11" id="KW-0067">ATP-binding</keyword>
<keyword evidence="10 11" id="KW-0346">Stress response</keyword>
<feature type="site" description="ATP" evidence="11">
    <location>
        <position position="35"/>
    </location>
</feature>
<dbReference type="Gene3D" id="1.10.510.10">
    <property type="entry name" value="Transferase(Phosphotransferase) domain 1"/>
    <property type="match status" value="1"/>
</dbReference>
<comment type="function">
    <text evidence="11">A protein kinase that phosphorylates Ser and Thr residues. Probably acts to suppress the effects of stress linked to accumulation of reactive oxygen species. Probably involved in the extracytoplasmic stress response.</text>
</comment>
<dbReference type="Pfam" id="PF01636">
    <property type="entry name" value="APH"/>
    <property type="match status" value="1"/>
</dbReference>
<feature type="active site" description="Proton acceptor" evidence="11">
    <location>
        <position position="202"/>
    </location>
</feature>
<protein>
    <recommendedName>
        <fullName evidence="11">Stress response kinase A</fullName>
        <ecNumber evidence="11">2.7.11.1</ecNumber>
    </recommendedName>
    <alternativeName>
        <fullName evidence="11">Serine/threonine-protein kinase SrkA</fullName>
    </alternativeName>
</protein>
<feature type="binding site" evidence="11">
    <location>
        <position position="219"/>
    </location>
    <ligand>
        <name>Mg(2+)</name>
        <dbReference type="ChEBI" id="CHEBI:18420"/>
    </ligand>
</feature>
<proteinExistence type="inferred from homology"/>
<evidence type="ECO:0000313" key="13">
    <source>
        <dbReference type="EMBL" id="MFK2917224.1"/>
    </source>
</evidence>
<dbReference type="GO" id="GO:0004674">
    <property type="term" value="F:protein serine/threonine kinase activity"/>
    <property type="evidence" value="ECO:0007669"/>
    <property type="project" value="UniProtKB-KW"/>
</dbReference>
<dbReference type="PANTHER" id="PTHR39573:SF1">
    <property type="entry name" value="STRESS RESPONSE KINASE A"/>
    <property type="match status" value="1"/>
</dbReference>
<evidence type="ECO:0000256" key="8">
    <source>
        <dbReference type="ARBA" id="ARBA00022840"/>
    </source>
</evidence>
<keyword evidence="6 11" id="KW-0547">Nucleotide-binding</keyword>
<dbReference type="Gene3D" id="3.30.200.70">
    <property type="match status" value="1"/>
</dbReference>
<comment type="catalytic activity">
    <reaction evidence="11">
        <text>L-threonyl-[protein] + ATP = O-phospho-L-threonyl-[protein] + ADP + H(+)</text>
        <dbReference type="Rhea" id="RHEA:46608"/>
        <dbReference type="Rhea" id="RHEA-COMP:11060"/>
        <dbReference type="Rhea" id="RHEA-COMP:11605"/>
        <dbReference type="ChEBI" id="CHEBI:15378"/>
        <dbReference type="ChEBI" id="CHEBI:30013"/>
        <dbReference type="ChEBI" id="CHEBI:30616"/>
        <dbReference type="ChEBI" id="CHEBI:61977"/>
        <dbReference type="ChEBI" id="CHEBI:456216"/>
        <dbReference type="EC" id="2.7.11.1"/>
    </reaction>
</comment>
<reference evidence="13 14" key="1">
    <citation type="submission" date="2020-10" db="EMBL/GenBank/DDBJ databases">
        <title>Phylogeny of dyella-like bacteria.</title>
        <authorList>
            <person name="Fu J."/>
        </authorList>
    </citation>
    <scope>NUCLEOTIDE SEQUENCE [LARGE SCALE GENOMIC DNA]</scope>
    <source>
        <strain evidence="13 14">BB4</strain>
    </source>
</reference>
<evidence type="ECO:0000256" key="2">
    <source>
        <dbReference type="ARBA" id="ARBA00022527"/>
    </source>
</evidence>
<keyword evidence="9 11" id="KW-0460">Magnesium</keyword>
<sequence>MSTEAPYAGLTPDHVLDAVTACGLWPDGRLLALNSYENRVWQVGLEDTSPVVAKFYRPRRWSDAAILEEHAFALELAAAELPMVAPLVFGGRTLLHHDGFRYALTPRRGGRAPSLESAEQLEWLGRLIARMHLIGARSSFAHRGRVDRATLIEQPMQAVLASSLLPSPLQARYRVAAQRVDEAVAQRFEAVGPVRQLRLHGDCHPGNVLWTDDGPHFVDLDDARMGPAVQDLWMLAGDEPAMDAVLTGYQQFREFDYTELALVPALRAMRQLHYAGWIASRWHDPAFPAAFPFAAESRWWEQHVDDLHELADGLGAG</sequence>
<evidence type="ECO:0000256" key="6">
    <source>
        <dbReference type="ARBA" id="ARBA00022741"/>
    </source>
</evidence>
<keyword evidence="1 11" id="KW-0963">Cytoplasm</keyword>
<evidence type="ECO:0000256" key="10">
    <source>
        <dbReference type="ARBA" id="ARBA00023016"/>
    </source>
</evidence>
<evidence type="ECO:0000256" key="9">
    <source>
        <dbReference type="ARBA" id="ARBA00022842"/>
    </source>
</evidence>
<dbReference type="EC" id="2.7.11.1" evidence="11"/>
<comment type="subcellular location">
    <subcellularLocation>
        <location evidence="11">Cytoplasm</location>
    </subcellularLocation>
</comment>
<feature type="binding site" evidence="11">
    <location>
        <position position="207"/>
    </location>
    <ligand>
        <name>Mg(2+)</name>
        <dbReference type="ChEBI" id="CHEBI:18420"/>
    </ligand>
</feature>
<dbReference type="SUPFAM" id="SSF56112">
    <property type="entry name" value="Protein kinase-like (PK-like)"/>
    <property type="match status" value="1"/>
</dbReference>
<dbReference type="InterPro" id="IPR002575">
    <property type="entry name" value="Aminoglycoside_PTrfase"/>
</dbReference>
<keyword evidence="5 11" id="KW-0479">Metal-binding</keyword>
<keyword evidence="2 11" id="KW-0723">Serine/threonine-protein kinase</keyword>
<evidence type="ECO:0000256" key="4">
    <source>
        <dbReference type="ARBA" id="ARBA00022679"/>
    </source>
</evidence>
<dbReference type="Proteomes" id="UP001620408">
    <property type="component" value="Unassembled WGS sequence"/>
</dbReference>
<name>A0ABW8K6Y3_9GAMM</name>
<evidence type="ECO:0000256" key="11">
    <source>
        <dbReference type="HAMAP-Rule" id="MF_01497"/>
    </source>
</evidence>
<accession>A0ABW8K6Y3</accession>
<evidence type="ECO:0000313" key="14">
    <source>
        <dbReference type="Proteomes" id="UP001620408"/>
    </source>
</evidence>
<organism evidence="13 14">
    <name type="scientific">Dyella koreensis</name>
    <dbReference type="NCBI Taxonomy" id="311235"/>
    <lineage>
        <taxon>Bacteria</taxon>
        <taxon>Pseudomonadati</taxon>
        <taxon>Pseudomonadota</taxon>
        <taxon>Gammaproteobacteria</taxon>
        <taxon>Lysobacterales</taxon>
        <taxon>Rhodanobacteraceae</taxon>
        <taxon>Dyella</taxon>
    </lineage>
</organism>
<comment type="subunit">
    <text evidence="11">Monomer.</text>
</comment>
<keyword evidence="14" id="KW-1185">Reference proteome</keyword>
<comment type="similarity">
    <text evidence="11">Belongs to the SrkA/RdoA protein kinase family.</text>
</comment>
<dbReference type="NCBIfam" id="NF008738">
    <property type="entry name" value="PRK11768.1"/>
    <property type="match status" value="1"/>
</dbReference>
<feature type="active site" evidence="11">
    <location>
        <position position="219"/>
    </location>
</feature>
<dbReference type="Gene3D" id="1.20.1270.170">
    <property type="match status" value="1"/>
</dbReference>
<keyword evidence="3 11" id="KW-0597">Phosphoprotein</keyword>
<gene>
    <name evidence="11" type="primary">srkA</name>
    <name evidence="13" type="ORF">ISS97_08110</name>
</gene>
<evidence type="ECO:0000256" key="3">
    <source>
        <dbReference type="ARBA" id="ARBA00022553"/>
    </source>
</evidence>
<comment type="caution">
    <text evidence="13">The sequence shown here is derived from an EMBL/GenBank/DDBJ whole genome shotgun (WGS) entry which is preliminary data.</text>
</comment>
<keyword evidence="4 11" id="KW-0808">Transferase</keyword>
<evidence type="ECO:0000256" key="7">
    <source>
        <dbReference type="ARBA" id="ARBA00022777"/>
    </source>
</evidence>
<evidence type="ECO:0000256" key="5">
    <source>
        <dbReference type="ARBA" id="ARBA00022723"/>
    </source>
</evidence>